<comment type="similarity">
    <text evidence="2 13 14">Belongs to the UvrB family.</text>
</comment>
<evidence type="ECO:0000313" key="19">
    <source>
        <dbReference type="EMBL" id="MBB3192672.1"/>
    </source>
</evidence>
<evidence type="ECO:0000313" key="20">
    <source>
        <dbReference type="Proteomes" id="UP000574369"/>
    </source>
</evidence>
<evidence type="ECO:0000256" key="14">
    <source>
        <dbReference type="RuleBase" id="RU003587"/>
    </source>
</evidence>
<evidence type="ECO:0000256" key="12">
    <source>
        <dbReference type="ARBA" id="ARBA00029504"/>
    </source>
</evidence>
<comment type="domain">
    <text evidence="13">The beta-hairpin motif is involved in DNA binding.</text>
</comment>
<evidence type="ECO:0000256" key="10">
    <source>
        <dbReference type="ARBA" id="ARBA00023236"/>
    </source>
</evidence>
<name>A0ABR6GLX4_9BURK</name>
<dbReference type="PANTHER" id="PTHR24029:SF0">
    <property type="entry name" value="UVRABC SYSTEM PROTEIN B"/>
    <property type="match status" value="1"/>
</dbReference>
<keyword evidence="20" id="KW-1185">Reference proteome</keyword>
<keyword evidence="7 13" id="KW-0067">ATP-binding</keyword>
<feature type="domain" description="Helicase C-terminal" evidence="18">
    <location>
        <begin position="477"/>
        <end position="630"/>
    </location>
</feature>
<evidence type="ECO:0000256" key="3">
    <source>
        <dbReference type="ARBA" id="ARBA00022490"/>
    </source>
</evidence>
<dbReference type="InterPro" id="IPR041471">
    <property type="entry name" value="UvrB_inter"/>
</dbReference>
<dbReference type="InterPro" id="IPR004807">
    <property type="entry name" value="UvrB"/>
</dbReference>
<dbReference type="InterPro" id="IPR036876">
    <property type="entry name" value="UVR_dom_sf"/>
</dbReference>
<gene>
    <name evidence="13" type="primary">uvrB</name>
    <name evidence="19" type="ORF">FHS28_000037</name>
</gene>
<keyword evidence="15" id="KW-0175">Coiled coil</keyword>
<dbReference type="InterPro" id="IPR014001">
    <property type="entry name" value="Helicase_ATP-bd"/>
</dbReference>
<dbReference type="SMART" id="SM00490">
    <property type="entry name" value="HELICc"/>
    <property type="match status" value="1"/>
</dbReference>
<dbReference type="SMART" id="SM00487">
    <property type="entry name" value="DEXDc"/>
    <property type="match status" value="1"/>
</dbReference>
<comment type="subunit">
    <text evidence="11 13 14">Forms a heterotetramer with UvrA during the search for lesions. Interacts with UvrC in an incision complex.</text>
</comment>
<dbReference type="InterPro" id="IPR006935">
    <property type="entry name" value="Helicase/UvrB_N"/>
</dbReference>
<dbReference type="InterPro" id="IPR027417">
    <property type="entry name" value="P-loop_NTPase"/>
</dbReference>
<keyword evidence="9 13" id="KW-0234">DNA repair</keyword>
<dbReference type="HAMAP" id="MF_00204">
    <property type="entry name" value="UvrB"/>
    <property type="match status" value="1"/>
</dbReference>
<dbReference type="InterPro" id="IPR001650">
    <property type="entry name" value="Helicase_C-like"/>
</dbReference>
<dbReference type="CDD" id="cd17916">
    <property type="entry name" value="DEXHc_UvrB"/>
    <property type="match status" value="1"/>
</dbReference>
<dbReference type="InterPro" id="IPR001943">
    <property type="entry name" value="UVR_dom"/>
</dbReference>
<dbReference type="PROSITE" id="PS51194">
    <property type="entry name" value="HELICASE_CTER"/>
    <property type="match status" value="1"/>
</dbReference>
<dbReference type="NCBIfam" id="TIGR00631">
    <property type="entry name" value="uvrb"/>
    <property type="match status" value="1"/>
</dbReference>
<keyword evidence="8 13" id="KW-0267">Excision nuclease</keyword>
<keyword evidence="5 13" id="KW-0227">DNA damage</keyword>
<dbReference type="Pfam" id="PF04851">
    <property type="entry name" value="ResIII"/>
    <property type="match status" value="1"/>
</dbReference>
<feature type="short sequence motif" description="Beta-hairpin" evidence="13">
    <location>
        <begin position="139"/>
        <end position="162"/>
    </location>
</feature>
<evidence type="ECO:0000256" key="7">
    <source>
        <dbReference type="ARBA" id="ARBA00022840"/>
    </source>
</evidence>
<feature type="coiled-coil region" evidence="15">
    <location>
        <begin position="670"/>
        <end position="709"/>
    </location>
</feature>
<evidence type="ECO:0000256" key="6">
    <source>
        <dbReference type="ARBA" id="ARBA00022769"/>
    </source>
</evidence>
<dbReference type="PANTHER" id="PTHR24029">
    <property type="entry name" value="UVRABC SYSTEM PROTEIN B"/>
    <property type="match status" value="1"/>
</dbReference>
<feature type="binding site" evidence="13">
    <location>
        <begin position="86"/>
        <end position="93"/>
    </location>
    <ligand>
        <name>ATP</name>
        <dbReference type="ChEBI" id="CHEBI:30616"/>
    </ligand>
</feature>
<organism evidence="19 20">
    <name type="scientific">Roseateles terrae</name>
    <dbReference type="NCBI Taxonomy" id="431060"/>
    <lineage>
        <taxon>Bacteria</taxon>
        <taxon>Pseudomonadati</taxon>
        <taxon>Pseudomonadota</taxon>
        <taxon>Betaproteobacteria</taxon>
        <taxon>Burkholderiales</taxon>
        <taxon>Sphaerotilaceae</taxon>
        <taxon>Roseateles</taxon>
    </lineage>
</organism>
<keyword evidence="4 13" id="KW-0547">Nucleotide-binding</keyword>
<evidence type="ECO:0000256" key="15">
    <source>
        <dbReference type="SAM" id="Coils"/>
    </source>
</evidence>
<keyword evidence="3 13" id="KW-0963">Cytoplasm</keyword>
<dbReference type="InterPro" id="IPR024759">
    <property type="entry name" value="UvrB_YAD/RRR_dom"/>
</dbReference>
<keyword evidence="6 13" id="KW-0228">DNA excision</keyword>
<evidence type="ECO:0000256" key="11">
    <source>
        <dbReference type="ARBA" id="ARBA00026033"/>
    </source>
</evidence>
<evidence type="ECO:0000259" key="16">
    <source>
        <dbReference type="PROSITE" id="PS50151"/>
    </source>
</evidence>
<evidence type="ECO:0000256" key="9">
    <source>
        <dbReference type="ARBA" id="ARBA00023204"/>
    </source>
</evidence>
<dbReference type="NCBIfam" id="NF003673">
    <property type="entry name" value="PRK05298.1"/>
    <property type="match status" value="1"/>
</dbReference>
<accession>A0ABR6GLX4</accession>
<dbReference type="Pfam" id="PF00271">
    <property type="entry name" value="Helicase_C"/>
    <property type="match status" value="1"/>
</dbReference>
<dbReference type="Pfam" id="PF12344">
    <property type="entry name" value="UvrB"/>
    <property type="match status" value="1"/>
</dbReference>
<evidence type="ECO:0000256" key="1">
    <source>
        <dbReference type="ARBA" id="ARBA00004496"/>
    </source>
</evidence>
<evidence type="ECO:0000256" key="13">
    <source>
        <dbReference type="HAMAP-Rule" id="MF_00204"/>
    </source>
</evidence>
<dbReference type="SUPFAM" id="SSF46600">
    <property type="entry name" value="C-terminal UvrC-binding domain of UvrB"/>
    <property type="match status" value="1"/>
</dbReference>
<evidence type="ECO:0000256" key="2">
    <source>
        <dbReference type="ARBA" id="ARBA00008533"/>
    </source>
</evidence>
<dbReference type="Gene3D" id="6.10.140.240">
    <property type="match status" value="1"/>
</dbReference>
<reference evidence="19 20" key="1">
    <citation type="submission" date="2020-08" db="EMBL/GenBank/DDBJ databases">
        <title>Genomic Encyclopedia of Type Strains, Phase III (KMG-III): the genomes of soil and plant-associated and newly described type strains.</title>
        <authorList>
            <person name="Whitman W."/>
        </authorList>
    </citation>
    <scope>NUCLEOTIDE SEQUENCE [LARGE SCALE GENOMIC DNA]</scope>
    <source>
        <strain evidence="19 20">CECT 7247</strain>
    </source>
</reference>
<protein>
    <recommendedName>
        <fullName evidence="12 13">UvrABC system protein B</fullName>
        <shortName evidence="13">Protein UvrB</shortName>
    </recommendedName>
    <alternativeName>
        <fullName evidence="13">Excinuclease ABC subunit B</fullName>
    </alternativeName>
</protein>
<dbReference type="Pfam" id="PF17757">
    <property type="entry name" value="UvrB_inter"/>
    <property type="match status" value="1"/>
</dbReference>
<evidence type="ECO:0000256" key="8">
    <source>
        <dbReference type="ARBA" id="ARBA00022881"/>
    </source>
</evidence>
<comment type="subcellular location">
    <subcellularLocation>
        <location evidence="1 13 14">Cytoplasm</location>
    </subcellularLocation>
</comment>
<dbReference type="Gene3D" id="4.10.860.10">
    <property type="entry name" value="UVR domain"/>
    <property type="match status" value="1"/>
</dbReference>
<keyword evidence="10 13" id="KW-0742">SOS response</keyword>
<dbReference type="Gene3D" id="3.40.50.300">
    <property type="entry name" value="P-loop containing nucleotide triphosphate hydrolases"/>
    <property type="match status" value="3"/>
</dbReference>
<comment type="function">
    <text evidence="13">The UvrABC repair system catalyzes the recognition and processing of DNA lesions. A damage recognition complex composed of 2 UvrA and 2 UvrB subunits scans DNA for abnormalities. Upon binding of the UvrA(2)B(2) complex to a putative damaged site, the DNA wraps around one UvrB monomer. DNA wrap is dependent on ATP binding by UvrB and probably causes local melting of the DNA helix, facilitating insertion of UvrB beta-hairpin between the DNA strands. Then UvrB probes one DNA strand for the presence of a lesion. If a lesion is found the UvrA subunits dissociate and the UvrB-DNA preincision complex is formed. This complex is subsequently bound by UvrC and the second UvrB is released. If no lesion is found, the DNA wraps around the other UvrB subunit that will check the other stand for damage.</text>
</comment>
<sequence>MSRTTVAKTLAAARGGAMSASEADALGPGQEAAGAGAELPKGEFVAFEGSPFQLFQPYPPAGDQPTAIQQLVEGVQDGLSFQTLLGVTGSGKTFTMANTIARLGRPAIVFAPNKTLAAQLYSEFREFFPKNAVEYFVSYYDYYQPEAYVPQRDLFIEKDSAINEQIEQLRLSCTKSLLERRDVIIVASVSAIYGIGNPSDYHQMVMTLRVGDKMGQRDVIAQLARMQYTRNETEFTRGHFRVRGDTIDVFPAEHSELALRIELFDDEVDGLQLFDPLTGHIRQKIPRFTVYPSSHYVTPRDRVVAAMETIKEELRERVAHFVKEGKLVEAQRLEQRTRFDLEMLQEVGHCKGIENYTRHLSGAAPGEPPPTLVDYLPPDALMFLDESHVLIGQFGAMYNGDRARKTTLVEYGFRLPSAMDNRPLKFEEYERKMRQAIFVSATPGDYEKRQAGQVVEQVVRPTGLVDPIVEVRPAVHQVDDVLQEIRDRVEINERVLITTLTKRMAEQLTEYLSDNGVKVRYLHSDVDTVERVEILRDLRLGTFDVLVGINLLREGLDIPEVSLVAILDADKEGFLRAERSLIQTIGRAARNVNGKAILYADRITESMRKAIGETERRRAKQIEFNAANGITPRGVIKRIKELIEGVYSDKPGRDDVKLIEQTAEVEAMSERDLSKRITQLEKQMLEHARNLEFEKAARLRDQLSQLKEQAFGAAVHDNVVPITSAKG</sequence>
<dbReference type="CDD" id="cd18790">
    <property type="entry name" value="SF2_C_UvrB"/>
    <property type="match status" value="1"/>
</dbReference>
<evidence type="ECO:0000259" key="17">
    <source>
        <dbReference type="PROSITE" id="PS51192"/>
    </source>
</evidence>
<evidence type="ECO:0000256" key="5">
    <source>
        <dbReference type="ARBA" id="ARBA00022763"/>
    </source>
</evidence>
<evidence type="ECO:0000259" key="18">
    <source>
        <dbReference type="PROSITE" id="PS51194"/>
    </source>
</evidence>
<comment type="caution">
    <text evidence="19">The sequence shown here is derived from an EMBL/GenBank/DDBJ whole genome shotgun (WGS) entry which is preliminary data.</text>
</comment>
<dbReference type="SUPFAM" id="SSF52540">
    <property type="entry name" value="P-loop containing nucleoside triphosphate hydrolases"/>
    <property type="match status" value="2"/>
</dbReference>
<evidence type="ECO:0000256" key="4">
    <source>
        <dbReference type="ARBA" id="ARBA00022741"/>
    </source>
</evidence>
<dbReference type="Proteomes" id="UP000574369">
    <property type="component" value="Unassembled WGS sequence"/>
</dbReference>
<dbReference type="PROSITE" id="PS50151">
    <property type="entry name" value="UVR"/>
    <property type="match status" value="1"/>
</dbReference>
<dbReference type="Pfam" id="PF02151">
    <property type="entry name" value="UVR"/>
    <property type="match status" value="1"/>
</dbReference>
<dbReference type="PROSITE" id="PS51192">
    <property type="entry name" value="HELICASE_ATP_BIND_1"/>
    <property type="match status" value="1"/>
</dbReference>
<feature type="domain" description="UVR" evidence="16">
    <location>
        <begin position="674"/>
        <end position="709"/>
    </location>
</feature>
<proteinExistence type="inferred from homology"/>
<dbReference type="EMBL" id="JACHXO010000001">
    <property type="protein sequence ID" value="MBB3192672.1"/>
    <property type="molecule type" value="Genomic_DNA"/>
</dbReference>
<feature type="domain" description="Helicase ATP-binding" evidence="17">
    <location>
        <begin position="73"/>
        <end position="207"/>
    </location>
</feature>